<dbReference type="PROSITE" id="PS50801">
    <property type="entry name" value="STAS"/>
    <property type="match status" value="1"/>
</dbReference>
<evidence type="ECO:0000259" key="1">
    <source>
        <dbReference type="PROSITE" id="PS50801"/>
    </source>
</evidence>
<keyword evidence="3" id="KW-1185">Reference proteome</keyword>
<evidence type="ECO:0000313" key="3">
    <source>
        <dbReference type="Proteomes" id="UP000319627"/>
    </source>
</evidence>
<dbReference type="RefSeq" id="WP_144570538.1">
    <property type="nucleotide sequence ID" value="NZ_VLKG01000002.1"/>
</dbReference>
<dbReference type="Gene3D" id="3.30.750.24">
    <property type="entry name" value="STAS domain"/>
    <property type="match status" value="1"/>
</dbReference>
<dbReference type="Pfam" id="PF13466">
    <property type="entry name" value="STAS_2"/>
    <property type="match status" value="1"/>
</dbReference>
<reference evidence="2 3" key="1">
    <citation type="submission" date="2019-07" db="EMBL/GenBank/DDBJ databases">
        <title>Genomic Encyclopedia of Type Strains, Phase I: the one thousand microbial genomes (KMG-I) project.</title>
        <authorList>
            <person name="Kyrpides N."/>
        </authorList>
    </citation>
    <scope>NUCLEOTIDE SEQUENCE [LARGE SCALE GENOMIC DNA]</scope>
    <source>
        <strain evidence="2 3">DSM 375</strain>
    </source>
</reference>
<dbReference type="Proteomes" id="UP000319627">
    <property type="component" value="Unassembled WGS sequence"/>
</dbReference>
<dbReference type="InterPro" id="IPR058548">
    <property type="entry name" value="MlaB-like_STAS"/>
</dbReference>
<protein>
    <submittedName>
        <fullName evidence="2">Phospholipid transport system transporter-binding protein</fullName>
    </submittedName>
</protein>
<feature type="domain" description="STAS" evidence="1">
    <location>
        <begin position="14"/>
        <end position="104"/>
    </location>
</feature>
<comment type="caution">
    <text evidence="2">The sequence shown here is derived from an EMBL/GenBank/DDBJ whole genome shotgun (WGS) entry which is preliminary data.</text>
</comment>
<dbReference type="EMBL" id="VLKG01000002">
    <property type="protein sequence ID" value="TWH76757.1"/>
    <property type="molecule type" value="Genomic_DNA"/>
</dbReference>
<dbReference type="OrthoDB" id="7010146at2"/>
<dbReference type="SUPFAM" id="SSF52091">
    <property type="entry name" value="SpoIIaa-like"/>
    <property type="match status" value="1"/>
</dbReference>
<evidence type="ECO:0000313" key="2">
    <source>
        <dbReference type="EMBL" id="TWH76757.1"/>
    </source>
</evidence>
<accession>A0A562J0T4</accession>
<dbReference type="InterPro" id="IPR036513">
    <property type="entry name" value="STAS_dom_sf"/>
</dbReference>
<dbReference type="CDD" id="cd07043">
    <property type="entry name" value="STAS_anti-anti-sigma_factors"/>
    <property type="match status" value="1"/>
</dbReference>
<gene>
    <name evidence="2" type="ORF">LX59_00802</name>
</gene>
<name>A0A562J0T4_9GAMM</name>
<sequence length="104" mass="10819">MTEGQVTLDTAAGVLSLSGEINYRNGPALRQSGLALMRQAPAEMPLVIDCGGVDKSSSVGIALLLSFMRDAKARGISLSIANLPEDMRHIADVSGLLDILPLAA</sequence>
<proteinExistence type="predicted"/>
<organism evidence="2 3">
    <name type="scientific">Azomonas agilis</name>
    <dbReference type="NCBI Taxonomy" id="116849"/>
    <lineage>
        <taxon>Bacteria</taxon>
        <taxon>Pseudomonadati</taxon>
        <taxon>Pseudomonadota</taxon>
        <taxon>Gammaproteobacteria</taxon>
        <taxon>Pseudomonadales</taxon>
        <taxon>Pseudomonadaceae</taxon>
        <taxon>Azomonas</taxon>
    </lineage>
</organism>
<dbReference type="InterPro" id="IPR002645">
    <property type="entry name" value="STAS_dom"/>
</dbReference>
<dbReference type="AlphaFoldDB" id="A0A562J0T4"/>